<sequence length="71" mass="8201">MRFKIQGNFVLRSKDVVTHDQWVEDDYIKERIAKGVSEGSENALVEIIARIIDMVMFNLPVDYEVDVTRSA</sequence>
<name>A0A397V596_9GLOM</name>
<dbReference type="OrthoDB" id="10442509at2759"/>
<dbReference type="Proteomes" id="UP000266673">
    <property type="component" value="Unassembled WGS sequence"/>
</dbReference>
<protein>
    <submittedName>
        <fullName evidence="1">Uncharacterized protein</fullName>
    </submittedName>
</protein>
<evidence type="ECO:0000313" key="1">
    <source>
        <dbReference type="EMBL" id="RIB16507.1"/>
    </source>
</evidence>
<keyword evidence="2" id="KW-1185">Reference proteome</keyword>
<gene>
    <name evidence="1" type="ORF">C2G38_2189764</name>
</gene>
<accession>A0A397V596</accession>
<dbReference type="AlphaFoldDB" id="A0A397V596"/>
<reference evidence="1 2" key="1">
    <citation type="submission" date="2018-06" db="EMBL/GenBank/DDBJ databases">
        <title>Comparative genomics reveals the genomic features of Rhizophagus irregularis, R. cerebriforme, R. diaphanum and Gigaspora rosea, and their symbiotic lifestyle signature.</title>
        <authorList>
            <person name="Morin E."/>
            <person name="San Clemente H."/>
            <person name="Chen E.C.H."/>
            <person name="De La Providencia I."/>
            <person name="Hainaut M."/>
            <person name="Kuo A."/>
            <person name="Kohler A."/>
            <person name="Murat C."/>
            <person name="Tang N."/>
            <person name="Roy S."/>
            <person name="Loubradou J."/>
            <person name="Henrissat B."/>
            <person name="Grigoriev I.V."/>
            <person name="Corradi N."/>
            <person name="Roux C."/>
            <person name="Martin F.M."/>
        </authorList>
    </citation>
    <scope>NUCLEOTIDE SEQUENCE [LARGE SCALE GENOMIC DNA]</scope>
    <source>
        <strain evidence="1 2">DAOM 194757</strain>
    </source>
</reference>
<organism evidence="1 2">
    <name type="scientific">Gigaspora rosea</name>
    <dbReference type="NCBI Taxonomy" id="44941"/>
    <lineage>
        <taxon>Eukaryota</taxon>
        <taxon>Fungi</taxon>
        <taxon>Fungi incertae sedis</taxon>
        <taxon>Mucoromycota</taxon>
        <taxon>Glomeromycotina</taxon>
        <taxon>Glomeromycetes</taxon>
        <taxon>Diversisporales</taxon>
        <taxon>Gigasporaceae</taxon>
        <taxon>Gigaspora</taxon>
    </lineage>
</organism>
<proteinExistence type="predicted"/>
<dbReference type="EMBL" id="QKWP01000671">
    <property type="protein sequence ID" value="RIB16507.1"/>
    <property type="molecule type" value="Genomic_DNA"/>
</dbReference>
<evidence type="ECO:0000313" key="2">
    <source>
        <dbReference type="Proteomes" id="UP000266673"/>
    </source>
</evidence>
<comment type="caution">
    <text evidence="1">The sequence shown here is derived from an EMBL/GenBank/DDBJ whole genome shotgun (WGS) entry which is preliminary data.</text>
</comment>